<name>A0A1T4JQ75_9BACT</name>
<sequence>MKKLIFILLIPLLYGSLSAQKKIVIEDLRSFSMHGLESIYLQTPAIRQTLLRNLNEIVLQHFDCPLADTNSLSVEMLKLPRARTKADFNTSDTNQLHLFLDLYQYRPFDFFLATRATQNDTSVMKSTKTVIRLSALLAKDKNTVLLNKTIDLLLSHGETPGMGIVSENTYLSPKSFLEVLRTGFRLLLDPQDMTEQIGIKATPVFQAENLLMPALSQQQRSVAATQKNGAAFTYNSEREMVRYGDKLYQEIELRGKNPTPLTPFLRNVIEEARNKSRSDFIFLHQELRDVKRDHNYLLKLLIQVGPDTEVSNPLTNFMEGYVHYLLKDKDTIARFSISHNARMRGKFIYPDKVWNGFDTASLHTFSLAQVVPPQPLVAAYQVKGQIGKHMFTINCLGSNTVKEILVDDKRICIVQGRFIPERFVFFDASLSPEILDQLLLIGFSGFLE</sequence>
<evidence type="ECO:0000313" key="1">
    <source>
        <dbReference type="EMBL" id="SJZ32350.1"/>
    </source>
</evidence>
<evidence type="ECO:0000313" key="2">
    <source>
        <dbReference type="Proteomes" id="UP000190888"/>
    </source>
</evidence>
<proteinExistence type="predicted"/>
<reference evidence="1 2" key="1">
    <citation type="submission" date="2017-02" db="EMBL/GenBank/DDBJ databases">
        <authorList>
            <person name="Peterson S.W."/>
        </authorList>
    </citation>
    <scope>NUCLEOTIDE SEQUENCE [LARGE SCALE GENOMIC DNA]</scope>
    <source>
        <strain evidence="1 2">DSM 22335</strain>
    </source>
</reference>
<gene>
    <name evidence="1" type="ORF">SAMN04488132_10170</name>
</gene>
<dbReference type="AlphaFoldDB" id="A0A1T4JQ75"/>
<dbReference type="RefSeq" id="WP_078829435.1">
    <property type="nucleotide sequence ID" value="NZ_FUWH01000001.1"/>
</dbReference>
<protein>
    <submittedName>
        <fullName evidence="1">Uncharacterized protein</fullName>
    </submittedName>
</protein>
<organism evidence="1 2">
    <name type="scientific">Sediminibacterium ginsengisoli</name>
    <dbReference type="NCBI Taxonomy" id="413434"/>
    <lineage>
        <taxon>Bacteria</taxon>
        <taxon>Pseudomonadati</taxon>
        <taxon>Bacteroidota</taxon>
        <taxon>Chitinophagia</taxon>
        <taxon>Chitinophagales</taxon>
        <taxon>Chitinophagaceae</taxon>
        <taxon>Sediminibacterium</taxon>
    </lineage>
</organism>
<dbReference type="EMBL" id="FUWH01000001">
    <property type="protein sequence ID" value="SJZ32350.1"/>
    <property type="molecule type" value="Genomic_DNA"/>
</dbReference>
<dbReference type="STRING" id="413434.SAMN04488132_10170"/>
<dbReference type="OrthoDB" id="617987at2"/>
<dbReference type="Proteomes" id="UP000190888">
    <property type="component" value="Unassembled WGS sequence"/>
</dbReference>
<keyword evidence="2" id="KW-1185">Reference proteome</keyword>
<accession>A0A1T4JQ75</accession>